<proteinExistence type="predicted"/>
<name>A0A6A6C0D8_ZASCE</name>
<dbReference type="InterPro" id="IPR016181">
    <property type="entry name" value="Acyl_CoA_acyltransferase"/>
</dbReference>
<dbReference type="OrthoDB" id="410198at2759"/>
<organism evidence="1 2">
    <name type="scientific">Zasmidium cellare ATCC 36951</name>
    <dbReference type="NCBI Taxonomy" id="1080233"/>
    <lineage>
        <taxon>Eukaryota</taxon>
        <taxon>Fungi</taxon>
        <taxon>Dikarya</taxon>
        <taxon>Ascomycota</taxon>
        <taxon>Pezizomycotina</taxon>
        <taxon>Dothideomycetes</taxon>
        <taxon>Dothideomycetidae</taxon>
        <taxon>Mycosphaerellales</taxon>
        <taxon>Mycosphaerellaceae</taxon>
        <taxon>Zasmidium</taxon>
    </lineage>
</organism>
<dbReference type="EMBL" id="ML993633">
    <property type="protein sequence ID" value="KAF2159728.1"/>
    <property type="molecule type" value="Genomic_DNA"/>
</dbReference>
<dbReference type="GeneID" id="54562872"/>
<accession>A0A6A6C0D8</accession>
<evidence type="ECO:0000313" key="2">
    <source>
        <dbReference type="Proteomes" id="UP000799537"/>
    </source>
</evidence>
<dbReference type="SUPFAM" id="SSF55729">
    <property type="entry name" value="Acyl-CoA N-acyltransferases (Nat)"/>
    <property type="match status" value="1"/>
</dbReference>
<dbReference type="RefSeq" id="XP_033660617.1">
    <property type="nucleotide sequence ID" value="XM_033809600.1"/>
</dbReference>
<evidence type="ECO:0000313" key="1">
    <source>
        <dbReference type="EMBL" id="KAF2159728.1"/>
    </source>
</evidence>
<reference evidence="1" key="1">
    <citation type="journal article" date="2020" name="Stud. Mycol.">
        <title>101 Dothideomycetes genomes: a test case for predicting lifestyles and emergence of pathogens.</title>
        <authorList>
            <person name="Haridas S."/>
            <person name="Albert R."/>
            <person name="Binder M."/>
            <person name="Bloem J."/>
            <person name="Labutti K."/>
            <person name="Salamov A."/>
            <person name="Andreopoulos B."/>
            <person name="Baker S."/>
            <person name="Barry K."/>
            <person name="Bills G."/>
            <person name="Bluhm B."/>
            <person name="Cannon C."/>
            <person name="Castanera R."/>
            <person name="Culley D."/>
            <person name="Daum C."/>
            <person name="Ezra D."/>
            <person name="Gonzalez J."/>
            <person name="Henrissat B."/>
            <person name="Kuo A."/>
            <person name="Liang C."/>
            <person name="Lipzen A."/>
            <person name="Lutzoni F."/>
            <person name="Magnuson J."/>
            <person name="Mondo S."/>
            <person name="Nolan M."/>
            <person name="Ohm R."/>
            <person name="Pangilinan J."/>
            <person name="Park H.-J."/>
            <person name="Ramirez L."/>
            <person name="Alfaro M."/>
            <person name="Sun H."/>
            <person name="Tritt A."/>
            <person name="Yoshinaga Y."/>
            <person name="Zwiers L.-H."/>
            <person name="Turgeon B."/>
            <person name="Goodwin S."/>
            <person name="Spatafora J."/>
            <person name="Crous P."/>
            <person name="Grigoriev I."/>
        </authorList>
    </citation>
    <scope>NUCLEOTIDE SEQUENCE</scope>
    <source>
        <strain evidence="1">ATCC 36951</strain>
    </source>
</reference>
<dbReference type="PANTHER" id="PTHR42791">
    <property type="entry name" value="GNAT FAMILY ACETYLTRANSFERASE"/>
    <property type="match status" value="1"/>
</dbReference>
<evidence type="ECO:0008006" key="3">
    <source>
        <dbReference type="Google" id="ProtNLM"/>
    </source>
</evidence>
<dbReference type="Gene3D" id="3.40.630.30">
    <property type="match status" value="1"/>
</dbReference>
<keyword evidence="2" id="KW-1185">Reference proteome</keyword>
<gene>
    <name evidence="1" type="ORF">M409DRAFT_29730</name>
</gene>
<dbReference type="PANTHER" id="PTHR42791:SF14">
    <property type="entry name" value="N-ACETYLTRANSFERASE DOMAIN-CONTAINING PROTEIN"/>
    <property type="match status" value="1"/>
</dbReference>
<protein>
    <recommendedName>
        <fullName evidence="3">N-acetyltransferase domain-containing protein</fullName>
    </recommendedName>
</protein>
<sequence length="230" mass="26106">MAYSLRVEPARDEDFPRMMEILVPAFQAFSFNQLTGEIDTVEGRAAAAEHHLRTKHEHEEKYPSCAFSIKCVHINNKTGEETIISSVHCGIYDRERTEAEYKTHAYFLTADWVEDKEIRQQAKDSLEALLDARVKWMGGRPYGVLMWMATDPVFGRLGGATKCVQWFIDRCSELNIPAYLEASDAGAPVYQKLGFEIVDYVDCGGVTLPIMIRWPKNYSEDDKKPALAST</sequence>
<dbReference type="AlphaFoldDB" id="A0A6A6C0D8"/>
<dbReference type="InterPro" id="IPR052523">
    <property type="entry name" value="Trichothecene_AcTrans"/>
</dbReference>
<dbReference type="Proteomes" id="UP000799537">
    <property type="component" value="Unassembled WGS sequence"/>
</dbReference>